<dbReference type="AlphaFoldDB" id="A0A5Q0CHX9"/>
<sequence length="170" mass="19366">MEQEARPDPITEAALRSLKDIAVPQPVSWIPQTWGWMALALILLAAILLWALVLYRRWRRNAYRREALRLLDEIADDFRRQQTRDGAGARLGELLKRTALAAWPRKTIAAMSGTDWIDFLSANQGSDIGESLKSYLNDLEYRSGATPSADATNDLLRDARRWIERHHVSA</sequence>
<feature type="transmembrane region" description="Helical" evidence="1">
    <location>
        <begin position="34"/>
        <end position="55"/>
    </location>
</feature>
<gene>
    <name evidence="2" type="ORF">FZ934_22955</name>
</gene>
<evidence type="ECO:0000256" key="1">
    <source>
        <dbReference type="SAM" id="Phobius"/>
    </source>
</evidence>
<dbReference type="InterPro" id="IPR025489">
    <property type="entry name" value="DUF4381"/>
</dbReference>
<dbReference type="KEGG" id="rgr:FZ934_22955"/>
<dbReference type="EMBL" id="CP043499">
    <property type="protein sequence ID" value="QFY64081.1"/>
    <property type="molecule type" value="Genomic_DNA"/>
</dbReference>
<keyword evidence="1" id="KW-1133">Transmembrane helix</keyword>
<keyword evidence="1" id="KW-0472">Membrane</keyword>
<geneLocation type="plasmid" evidence="2 3">
    <name>unnamed</name>
</geneLocation>
<reference evidence="2 3" key="1">
    <citation type="submission" date="2019-08" db="EMBL/GenBank/DDBJ databases">
        <title>Prosopis cineraria nodule microbiome.</title>
        <authorList>
            <person name="Ali R."/>
            <person name="Chaluvadi S.R."/>
            <person name="Wang X."/>
        </authorList>
    </citation>
    <scope>NUCLEOTIDE SEQUENCE [LARGE SCALE GENOMIC DNA]</scope>
    <source>
        <strain evidence="2 3">BG7</strain>
        <plasmid evidence="2 3">unnamed</plasmid>
    </source>
</reference>
<proteinExistence type="predicted"/>
<name>A0A5Q0CHX9_9HYPH</name>
<protein>
    <submittedName>
        <fullName evidence="2">DUF4381 domain-containing protein</fullName>
    </submittedName>
</protein>
<dbReference type="RefSeq" id="WP_153273999.1">
    <property type="nucleotide sequence ID" value="NZ_CP043499.1"/>
</dbReference>
<dbReference type="Proteomes" id="UP000326881">
    <property type="component" value="Plasmid unnamed"/>
</dbReference>
<evidence type="ECO:0000313" key="2">
    <source>
        <dbReference type="EMBL" id="QFY64081.1"/>
    </source>
</evidence>
<dbReference type="OrthoDB" id="283083at2"/>
<accession>A0A5Q0CHX9</accession>
<organism evidence="2 3">
    <name type="scientific">Rhizobium grahamii</name>
    <dbReference type="NCBI Taxonomy" id="1120045"/>
    <lineage>
        <taxon>Bacteria</taxon>
        <taxon>Pseudomonadati</taxon>
        <taxon>Pseudomonadota</taxon>
        <taxon>Alphaproteobacteria</taxon>
        <taxon>Hyphomicrobiales</taxon>
        <taxon>Rhizobiaceae</taxon>
        <taxon>Rhizobium/Agrobacterium group</taxon>
        <taxon>Rhizobium</taxon>
    </lineage>
</organism>
<keyword evidence="2" id="KW-0614">Plasmid</keyword>
<evidence type="ECO:0000313" key="3">
    <source>
        <dbReference type="Proteomes" id="UP000326881"/>
    </source>
</evidence>
<dbReference type="Pfam" id="PF14316">
    <property type="entry name" value="DUF4381"/>
    <property type="match status" value="1"/>
</dbReference>
<keyword evidence="1" id="KW-0812">Transmembrane</keyword>
<keyword evidence="3" id="KW-1185">Reference proteome</keyword>